<dbReference type="AlphaFoldDB" id="A0A9N9SQT6"/>
<evidence type="ECO:0000313" key="3">
    <source>
        <dbReference type="Proteomes" id="UP001153709"/>
    </source>
</evidence>
<keyword evidence="3" id="KW-1185">Reference proteome</keyword>
<name>A0A9N9SQT6_DIABA</name>
<proteinExistence type="predicted"/>
<dbReference type="Pfam" id="PF17921">
    <property type="entry name" value="Integrase_H2C2"/>
    <property type="match status" value="1"/>
</dbReference>
<dbReference type="InterPro" id="IPR041588">
    <property type="entry name" value="Integrase_H2C2"/>
</dbReference>
<protein>
    <recommendedName>
        <fullName evidence="1">Integrase zinc-binding domain-containing protein</fullName>
    </recommendedName>
</protein>
<dbReference type="Proteomes" id="UP001153709">
    <property type="component" value="Chromosome 1"/>
</dbReference>
<feature type="domain" description="Integrase zinc-binding" evidence="1">
    <location>
        <begin position="56"/>
        <end position="92"/>
    </location>
</feature>
<dbReference type="Gene3D" id="1.10.340.70">
    <property type="match status" value="1"/>
</dbReference>
<reference evidence="2" key="1">
    <citation type="submission" date="2022-01" db="EMBL/GenBank/DDBJ databases">
        <authorList>
            <person name="King R."/>
        </authorList>
    </citation>
    <scope>NUCLEOTIDE SEQUENCE</scope>
</reference>
<dbReference type="EMBL" id="OU898276">
    <property type="protein sequence ID" value="CAG9827566.1"/>
    <property type="molecule type" value="Genomic_DNA"/>
</dbReference>
<accession>A0A9N9SQT6</accession>
<organism evidence="2 3">
    <name type="scientific">Diabrotica balteata</name>
    <name type="common">Banded cucumber beetle</name>
    <dbReference type="NCBI Taxonomy" id="107213"/>
    <lineage>
        <taxon>Eukaryota</taxon>
        <taxon>Metazoa</taxon>
        <taxon>Ecdysozoa</taxon>
        <taxon>Arthropoda</taxon>
        <taxon>Hexapoda</taxon>
        <taxon>Insecta</taxon>
        <taxon>Pterygota</taxon>
        <taxon>Neoptera</taxon>
        <taxon>Endopterygota</taxon>
        <taxon>Coleoptera</taxon>
        <taxon>Polyphaga</taxon>
        <taxon>Cucujiformia</taxon>
        <taxon>Chrysomeloidea</taxon>
        <taxon>Chrysomelidae</taxon>
        <taxon>Galerucinae</taxon>
        <taxon>Diabroticina</taxon>
        <taxon>Diabroticites</taxon>
        <taxon>Diabrotica</taxon>
    </lineage>
</organism>
<dbReference type="OrthoDB" id="6768583at2759"/>
<sequence>MRNSERTSWQDISACSPEVKCYWSQWNCLVLKDDLLYRTFENDDGTESKIRLIVLKSKVSEVLRQLHNSASGGHFGITKTLPKVREWFYWQTVKMM</sequence>
<dbReference type="FunFam" id="1.10.340.70:FF:000001">
    <property type="entry name" value="Retrovirus-related Pol polyprotein from transposon gypsy-like Protein"/>
    <property type="match status" value="1"/>
</dbReference>
<evidence type="ECO:0000259" key="1">
    <source>
        <dbReference type="Pfam" id="PF17921"/>
    </source>
</evidence>
<evidence type="ECO:0000313" key="2">
    <source>
        <dbReference type="EMBL" id="CAG9827566.1"/>
    </source>
</evidence>
<gene>
    <name evidence="2" type="ORF">DIABBA_LOCUS1555</name>
</gene>